<evidence type="ECO:0000256" key="3">
    <source>
        <dbReference type="ARBA" id="ARBA00022448"/>
    </source>
</evidence>
<comment type="similarity">
    <text evidence="2">Belongs to the bacterial solute-binding protein 5 family.</text>
</comment>
<dbReference type="Pfam" id="PF00496">
    <property type="entry name" value="SBP_bac_5"/>
    <property type="match status" value="1"/>
</dbReference>
<gene>
    <name evidence="6" type="ORF">FB470_006665</name>
</gene>
<feature type="domain" description="Solute-binding protein family 5" evidence="5">
    <location>
        <begin position="67"/>
        <end position="419"/>
    </location>
</feature>
<comment type="caution">
    <text evidence="6">The sequence shown here is derived from an EMBL/GenBank/DDBJ whole genome shotgun (WGS) entry which is preliminary data.</text>
</comment>
<protein>
    <submittedName>
        <fullName evidence="6">Peptide/nickel transport system substrate-binding protein</fullName>
    </submittedName>
</protein>
<evidence type="ECO:0000259" key="5">
    <source>
        <dbReference type="Pfam" id="PF00496"/>
    </source>
</evidence>
<organism evidence="6 7">
    <name type="scientific">Amycolatopsis thermophila</name>
    <dbReference type="NCBI Taxonomy" id="206084"/>
    <lineage>
        <taxon>Bacteria</taxon>
        <taxon>Bacillati</taxon>
        <taxon>Actinomycetota</taxon>
        <taxon>Actinomycetes</taxon>
        <taxon>Pseudonocardiales</taxon>
        <taxon>Pseudonocardiaceae</taxon>
        <taxon>Amycolatopsis</taxon>
    </lineage>
</organism>
<evidence type="ECO:0000256" key="2">
    <source>
        <dbReference type="ARBA" id="ARBA00005695"/>
    </source>
</evidence>
<evidence type="ECO:0000313" key="7">
    <source>
        <dbReference type="Proteomes" id="UP001229651"/>
    </source>
</evidence>
<sequence>MTVLLCACGGNGGSPAGGAADPNATLRFGYTVTPTGLDPHVAPSVIAQTPYLFPLYDRLTQITAGPKLEPMVAKAWTFAPDGRSVTFALRDDVSFHDGTPLRADAVKASLDRALTLPASTVKSQLSMISAVTVVDPLTVRIDTNRSAPDLPYALSATAGSIINPKSIGRPDLDRVPDGSGPYVAESVRLGDGVTYKRAPSYWDPRAIKLAGLEIRGITNDNARLSALRSGEIDAMLSKVGQYDKASSLGPGFAFHSYPAAATYAIFLNTAHPVLDRVKVRQALNYAIDRDALNRAVLAGQCPPNGQPLTQVYQGAGYLPSPPVTYTHDVAKAKQLLAEAGVPDGFEMKMLVAAGLSPQDRMAPVVQAQLAEIGVKVTIDSQDAVQAFAMWKPGTTADAYLQTRTAGPTGAMTLRDSYLLPGRSPGPMPGGFADAVTAAFDAGLSADQVDHTLQTASTLAVEQPPDVFLCALPTQVAYRSGVVGMDSMGQSDFQGVVDLRYVGMTKR</sequence>
<comment type="subcellular location">
    <subcellularLocation>
        <location evidence="1">Cell membrane</location>
        <topology evidence="1">Lipid-anchor</topology>
    </subcellularLocation>
</comment>
<dbReference type="Gene3D" id="3.90.76.10">
    <property type="entry name" value="Dipeptide-binding Protein, Domain 1"/>
    <property type="match status" value="1"/>
</dbReference>
<keyword evidence="3" id="KW-0813">Transport</keyword>
<dbReference type="PROSITE" id="PS01040">
    <property type="entry name" value="SBP_BACTERIAL_5"/>
    <property type="match status" value="1"/>
</dbReference>
<dbReference type="Gene3D" id="3.10.105.10">
    <property type="entry name" value="Dipeptide-binding Protein, Domain 3"/>
    <property type="match status" value="1"/>
</dbReference>
<dbReference type="Proteomes" id="UP001229651">
    <property type="component" value="Unassembled WGS sequence"/>
</dbReference>
<dbReference type="InterPro" id="IPR023765">
    <property type="entry name" value="SBP_5_CS"/>
</dbReference>
<dbReference type="SUPFAM" id="SSF53850">
    <property type="entry name" value="Periplasmic binding protein-like II"/>
    <property type="match status" value="1"/>
</dbReference>
<name>A0ABU0F6D0_9PSEU</name>
<proteinExistence type="inferred from homology"/>
<dbReference type="RefSeq" id="WP_306998051.1">
    <property type="nucleotide sequence ID" value="NZ_JAUSUT010000001.1"/>
</dbReference>
<keyword evidence="7" id="KW-1185">Reference proteome</keyword>
<evidence type="ECO:0000313" key="6">
    <source>
        <dbReference type="EMBL" id="MDQ0382671.1"/>
    </source>
</evidence>
<evidence type="ECO:0000256" key="1">
    <source>
        <dbReference type="ARBA" id="ARBA00004193"/>
    </source>
</evidence>
<keyword evidence="4" id="KW-0732">Signal</keyword>
<dbReference type="EMBL" id="JAUSUT010000001">
    <property type="protein sequence ID" value="MDQ0382671.1"/>
    <property type="molecule type" value="Genomic_DNA"/>
</dbReference>
<evidence type="ECO:0000256" key="4">
    <source>
        <dbReference type="ARBA" id="ARBA00022729"/>
    </source>
</evidence>
<reference evidence="6 7" key="1">
    <citation type="submission" date="2023-07" db="EMBL/GenBank/DDBJ databases">
        <title>Sequencing the genomes of 1000 actinobacteria strains.</title>
        <authorList>
            <person name="Klenk H.-P."/>
        </authorList>
    </citation>
    <scope>NUCLEOTIDE SEQUENCE [LARGE SCALE GENOMIC DNA]</scope>
    <source>
        <strain evidence="6 7">DSM 45805</strain>
    </source>
</reference>
<dbReference type="PANTHER" id="PTHR30290">
    <property type="entry name" value="PERIPLASMIC BINDING COMPONENT OF ABC TRANSPORTER"/>
    <property type="match status" value="1"/>
</dbReference>
<accession>A0ABU0F6D0</accession>
<dbReference type="Gene3D" id="3.40.190.10">
    <property type="entry name" value="Periplasmic binding protein-like II"/>
    <property type="match status" value="1"/>
</dbReference>
<dbReference type="InterPro" id="IPR000914">
    <property type="entry name" value="SBP_5_dom"/>
</dbReference>
<dbReference type="PANTHER" id="PTHR30290:SF10">
    <property type="entry name" value="PERIPLASMIC OLIGOPEPTIDE-BINDING PROTEIN-RELATED"/>
    <property type="match status" value="1"/>
</dbReference>
<dbReference type="InterPro" id="IPR039424">
    <property type="entry name" value="SBP_5"/>
</dbReference>